<evidence type="ECO:0000256" key="1">
    <source>
        <dbReference type="ARBA" id="ARBA00007471"/>
    </source>
</evidence>
<dbReference type="Proteomes" id="UP000271162">
    <property type="component" value="Unassembled WGS sequence"/>
</dbReference>
<dbReference type="InterPro" id="IPR004182">
    <property type="entry name" value="GRAM"/>
</dbReference>
<dbReference type="PANTHER" id="PTHR10807">
    <property type="entry name" value="MYOTUBULARIN-RELATED"/>
    <property type="match status" value="1"/>
</dbReference>
<dbReference type="InterPro" id="IPR001194">
    <property type="entry name" value="cDENN_dom"/>
</dbReference>
<evidence type="ECO:0000256" key="4">
    <source>
        <dbReference type="ARBA" id="ARBA00022833"/>
    </source>
</evidence>
<evidence type="ECO:0000256" key="2">
    <source>
        <dbReference type="ARBA" id="ARBA00022553"/>
    </source>
</evidence>
<dbReference type="InterPro" id="IPR030564">
    <property type="entry name" value="Myotubularin"/>
</dbReference>
<evidence type="ECO:0000256" key="3">
    <source>
        <dbReference type="ARBA" id="ARBA00022723"/>
    </source>
</evidence>
<dbReference type="GO" id="GO:0016020">
    <property type="term" value="C:membrane"/>
    <property type="evidence" value="ECO:0007669"/>
    <property type="project" value="TreeGrafter"/>
</dbReference>
<dbReference type="InterPro" id="IPR001849">
    <property type="entry name" value="PH_domain"/>
</dbReference>
<reference evidence="10 11" key="2">
    <citation type="submission" date="2018-11" db="EMBL/GenBank/DDBJ databases">
        <authorList>
            <consortium name="Pathogen Informatics"/>
        </authorList>
    </citation>
    <scope>NUCLEOTIDE SEQUENCE [LARGE SCALE GENOMIC DNA]</scope>
</reference>
<dbReference type="PROSITE" id="PS51339">
    <property type="entry name" value="PPASE_MYOTUBULARIN"/>
    <property type="match status" value="1"/>
</dbReference>
<dbReference type="CDD" id="cd00029">
    <property type="entry name" value="C1"/>
    <property type="match status" value="1"/>
</dbReference>
<protein>
    <submittedName>
        <fullName evidence="12">UDENN domain-containing protein</fullName>
    </submittedName>
</protein>
<dbReference type="PANTHER" id="PTHR10807:SF109">
    <property type="entry name" value="SET DOMAIN BINDING FACTOR, ISOFORM A"/>
    <property type="match status" value="1"/>
</dbReference>
<dbReference type="Gene3D" id="3.40.50.11500">
    <property type="match status" value="1"/>
</dbReference>
<dbReference type="InterPro" id="IPR010569">
    <property type="entry name" value="Myotubularin-like_Pase_dom"/>
</dbReference>
<dbReference type="SMART" id="SM00801">
    <property type="entry name" value="dDENN"/>
    <property type="match status" value="1"/>
</dbReference>
<dbReference type="Gene3D" id="3.30.450.200">
    <property type="match status" value="1"/>
</dbReference>
<dbReference type="Pfam" id="PF03456">
    <property type="entry name" value="uDENN"/>
    <property type="match status" value="1"/>
</dbReference>
<dbReference type="InterPro" id="IPR022096">
    <property type="entry name" value="SBF1/SBF2"/>
</dbReference>
<dbReference type="SMART" id="SM00109">
    <property type="entry name" value="C1"/>
    <property type="match status" value="1"/>
</dbReference>
<keyword evidence="2" id="KW-0597">Phosphoprotein</keyword>
<dbReference type="PROSITE" id="PS50081">
    <property type="entry name" value="ZF_DAG_PE_2"/>
    <property type="match status" value="1"/>
</dbReference>
<evidence type="ECO:0000313" key="12">
    <source>
        <dbReference type="WBParaSite" id="NBR_0000788601-mRNA-1"/>
    </source>
</evidence>
<dbReference type="Pfam" id="PF02893">
    <property type="entry name" value="GRAM"/>
    <property type="match status" value="1"/>
</dbReference>
<dbReference type="SMART" id="SM00799">
    <property type="entry name" value="DENN"/>
    <property type="match status" value="1"/>
</dbReference>
<feature type="domain" description="UDENN" evidence="8">
    <location>
        <begin position="16"/>
        <end position="395"/>
    </location>
</feature>
<evidence type="ECO:0000256" key="5">
    <source>
        <dbReference type="SAM" id="MobiDB-lite"/>
    </source>
</evidence>
<keyword evidence="4" id="KW-0862">Zinc</keyword>
<organism evidence="12">
    <name type="scientific">Nippostrongylus brasiliensis</name>
    <name type="common">Rat hookworm</name>
    <dbReference type="NCBI Taxonomy" id="27835"/>
    <lineage>
        <taxon>Eukaryota</taxon>
        <taxon>Metazoa</taxon>
        <taxon>Ecdysozoa</taxon>
        <taxon>Nematoda</taxon>
        <taxon>Chromadorea</taxon>
        <taxon>Rhabditida</taxon>
        <taxon>Rhabditina</taxon>
        <taxon>Rhabditomorpha</taxon>
        <taxon>Strongyloidea</taxon>
        <taxon>Heligmosomidae</taxon>
        <taxon>Nippostrongylus</taxon>
    </lineage>
</organism>
<dbReference type="SMART" id="SM00233">
    <property type="entry name" value="PH"/>
    <property type="match status" value="1"/>
</dbReference>
<evidence type="ECO:0000259" key="6">
    <source>
        <dbReference type="PROSITE" id="PS50003"/>
    </source>
</evidence>
<gene>
    <name evidence="10" type="ORF">NBR_LOCUS7887</name>
</gene>
<dbReference type="SMART" id="SM00568">
    <property type="entry name" value="GRAM"/>
    <property type="match status" value="1"/>
</dbReference>
<reference evidence="12" key="1">
    <citation type="submission" date="2016-04" db="UniProtKB">
        <authorList>
            <consortium name="WormBaseParasite"/>
        </authorList>
    </citation>
    <scope>IDENTIFICATION</scope>
</reference>
<dbReference type="InterPro" id="IPR011993">
    <property type="entry name" value="PH-like_dom_sf"/>
</dbReference>
<dbReference type="InterPro" id="IPR037516">
    <property type="entry name" value="Tripartite_DENN"/>
</dbReference>
<accession>A0A158QY50</accession>
<dbReference type="PROSITE" id="PS50211">
    <property type="entry name" value="DENN"/>
    <property type="match status" value="1"/>
</dbReference>
<dbReference type="InterPro" id="IPR005112">
    <property type="entry name" value="dDENN_dom"/>
</dbReference>
<dbReference type="InterPro" id="IPR002219">
    <property type="entry name" value="PKC_DAG/PE"/>
</dbReference>
<evidence type="ECO:0000313" key="11">
    <source>
        <dbReference type="Proteomes" id="UP000271162"/>
    </source>
</evidence>
<dbReference type="InterPro" id="IPR046349">
    <property type="entry name" value="C1-like_sf"/>
</dbReference>
<dbReference type="Pfam" id="PF12335">
    <property type="entry name" value="SBF2"/>
    <property type="match status" value="1"/>
</dbReference>
<dbReference type="SUPFAM" id="SSF50729">
    <property type="entry name" value="PH domain-like"/>
    <property type="match status" value="2"/>
</dbReference>
<dbReference type="InterPro" id="IPR043153">
    <property type="entry name" value="DENN_C"/>
</dbReference>
<dbReference type="SUPFAM" id="SSF57889">
    <property type="entry name" value="Cysteine-rich domain"/>
    <property type="match status" value="1"/>
</dbReference>
<dbReference type="GO" id="GO:0005085">
    <property type="term" value="F:guanyl-nucleotide exchange factor activity"/>
    <property type="evidence" value="ECO:0007669"/>
    <property type="project" value="TreeGrafter"/>
</dbReference>
<feature type="domain" description="Phorbol-ester/DAG-type" evidence="7">
    <location>
        <begin position="1737"/>
        <end position="1790"/>
    </location>
</feature>
<feature type="domain" description="Myotubularin phosphatase" evidence="9">
    <location>
        <begin position="1086"/>
        <end position="1595"/>
    </location>
</feature>
<dbReference type="WBParaSite" id="NBR_0000788601-mRNA-1">
    <property type="protein sequence ID" value="NBR_0000788601-mRNA-1"/>
    <property type="gene ID" value="NBR_0000788601"/>
</dbReference>
<feature type="compositionally biased region" description="Polar residues" evidence="5">
    <location>
        <begin position="1797"/>
        <end position="1806"/>
    </location>
</feature>
<dbReference type="SUPFAM" id="SSF52799">
    <property type="entry name" value="(Phosphotyrosine protein) phosphatases II"/>
    <property type="match status" value="1"/>
</dbReference>
<evidence type="ECO:0000313" key="10">
    <source>
        <dbReference type="EMBL" id="VDL71476.1"/>
    </source>
</evidence>
<evidence type="ECO:0000259" key="8">
    <source>
        <dbReference type="PROSITE" id="PS50211"/>
    </source>
</evidence>
<dbReference type="InterPro" id="IPR005113">
    <property type="entry name" value="uDENN_dom"/>
</dbReference>
<keyword evidence="3" id="KW-0479">Metal-binding</keyword>
<dbReference type="Gene3D" id="3.30.60.20">
    <property type="match status" value="1"/>
</dbReference>
<dbReference type="STRING" id="27835.A0A158QY50"/>
<evidence type="ECO:0000259" key="7">
    <source>
        <dbReference type="PROSITE" id="PS50081"/>
    </source>
</evidence>
<dbReference type="Pfam" id="PF02141">
    <property type="entry name" value="DENN"/>
    <property type="match status" value="1"/>
</dbReference>
<dbReference type="InterPro" id="IPR029021">
    <property type="entry name" value="Prot-tyrosine_phosphatase-like"/>
</dbReference>
<dbReference type="GO" id="GO:0046872">
    <property type="term" value="F:metal ion binding"/>
    <property type="evidence" value="ECO:0007669"/>
    <property type="project" value="UniProtKB-KW"/>
</dbReference>
<comment type="similarity">
    <text evidence="1">Belongs to the protein-tyrosine phosphatase family. Non-receptor class myotubularin subfamily.</text>
</comment>
<feature type="domain" description="PH" evidence="6">
    <location>
        <begin position="1854"/>
        <end position="1950"/>
    </location>
</feature>
<keyword evidence="11" id="KW-1185">Reference proteome</keyword>
<dbReference type="Pfam" id="PF06602">
    <property type="entry name" value="Myotub-related"/>
    <property type="match status" value="1"/>
</dbReference>
<dbReference type="Pfam" id="PF00169">
    <property type="entry name" value="PH"/>
    <property type="match status" value="1"/>
</dbReference>
<sequence>MSVSEVERQCTPRLADYFVELQLDETQIRHGSSVGVLTRRLPTNEWPDVPFPNSISMFCVPHGWSLAHKQLEPTFFVCTLTDLMGAHQYACCLQVYEPCLYGPDEDFDESYHGSTSMYRPRVYVILSRHPYFDLFRTCLHRIFIAIQNDVASAEMMIATVISKILLVGRSPISFTLGGERVSVQPILQRRVPLTGDRVARFARCLGSIHNLLTVVRAVLCDAKIILHSSSQQRLSDSAYAIKSIIFPFEYTDKLPNVDAVVVDLDIGEVRLPVNSQLAELPSPFRERLITRLQRVLSPELATADLAIPAALPPPLEAHLLDKEIRACFVLFFSELLYGYRSCLELVRLHRHPLIVFHKAAFMGMRHLKSRLLHDLIEGQMFQLFVATRGLPFRECDIFDEVVCSATLENDDLDSLEEKQRISKISSSLLTNEKQERIMTTTPNLSKRTSLCLANGNPATNSECATLKPLSNDRINALIEQNRLQWNLDDPSRLHPKVVPVPEKLNLFEEHIGANSRRLLVLSACVGAIFDNRMSEARKMMCAVELSLRVVAARVALCRQLASAAVPVTRAMLQPAQFELVVRLLNCALEHESDDDEHGIAYACLHLGNIYCRKLTQGVQQYAYTCVQDHSVWSNHRFWEAAFFHDVHELIRRHYGHQHDNNMPLSGKSRYDMWNLLEEPTAMSLAAARLSNLSEYSEQELAKCSEEEESIVHGQAKHYVNLMIYLRVPLDASRLRRIDKNDLELRGNFREHRDTESISESDGESGFIENVNDGDLGNVVVMWISRVIDRICSAAGLDPRLTEKLTQVIPGYVAVHIDNLEQVYAESRKLAPPPKSKLLTPILLTPCERVIVGGLRCVLLPEGRPTNAESPENNMNLLPAEGALFLTNYRIIFKGRPTNPFLTDDVVVRSVPVMTLTKEKAISDQSLQSAGQLHGVPSKLASGLHDGLQMRTSCFQLLKVAFDEEVSGDDVETFSKSLSSLRWPSVLPHSLFAYNTVSHLLISTMPTGSKNKYSTIRELKKTIARFPVKNSITRRRIDSGSKWPPSPLLSAAMKSSTQPARNDTFANHSDYLDLSDVPDIINPLNGPDVHRHHLLDYERLRLRGIDSIFRISHANAHYDYVKTYPSAFVVPSSVGDDSFVKIAKGFKHGRFPVITWTSESGALLIRGSGLTPTNVVQKIKKANLLHGSESTSTIGGSRMTLVSKDSGDTGLLHSTEFQEHYLARLAHVSPSGSGDLGGTSGSMTSLLTIDSLLTADGLSVATGTPDARRRNQTADFGRYTTSIRSSGGKPGSRGSMMINPTAAWNSSTSSGDRQLQKTLQYAIGSLSRKNLYILVEKGHSKIFRGDRNIEFVPITFPTTHEMKISFKKLLRVMRPSVPFLDSSSITFYRSLEESEWLHIVSNLLALASSMASVVSLQNSSVAVCIEEGWDATCQLMSLAQLLLDPFYRTIEGFQVLIEKEWLAFGHRFSYRANHTISSQNSGITPVFLLFLDAVHQLMAQFPSAFEFNDFYLRFLAYHSQSAFFRTFVMDCESERIHLEQIVPETGEGHRGCIWMYIKEKTCRSTIFHNLLYTADGDRVLLPASSIAALQIWTFYSEETLSHGSPYDIDLAEAELAERDEEQYSHSEGVTTGGASSRIIDGSIVCQDLKREDGITFLMQTDDRLNPLDKPRAGGWLNTWQTAEERMVTDDEDQEDKEEKVHDWNWQIRRVLLKRAALRVLLRGLTSRTAANQKTVNRNHIFEHYGASGGQPSECSLCHFPLYGTVVRTGQRCRQCGVIAHDKCIVNLTWPCDPRNASTNRPSLETSLPPTPVRTVGETQPTVARSDTLMSDVAEGNGARTLTMGHGAITPSRSTIPLHQGYLSKKGAKFKLWAPRWFELEANSHKMYYYESENDPECRGYIDLCDVGSVEVESNGSKAILELRTKKRVYSLLAESRHVAETWKEKIEIVLRE</sequence>
<dbReference type="Pfam" id="PF00130">
    <property type="entry name" value="C1_1"/>
    <property type="match status" value="1"/>
</dbReference>
<dbReference type="Gene3D" id="2.30.29.30">
    <property type="entry name" value="Pleckstrin-homology domain (PH domain)/Phosphotyrosine-binding domain (PTB)"/>
    <property type="match status" value="1"/>
</dbReference>
<proteinExistence type="inferred from homology"/>
<dbReference type="PROSITE" id="PS50003">
    <property type="entry name" value="PH_DOMAIN"/>
    <property type="match status" value="1"/>
</dbReference>
<dbReference type="OMA" id="FQHWEVV"/>
<dbReference type="SMART" id="SM00800">
    <property type="entry name" value="uDENN"/>
    <property type="match status" value="1"/>
</dbReference>
<dbReference type="EMBL" id="UYSL01019937">
    <property type="protein sequence ID" value="VDL71476.1"/>
    <property type="molecule type" value="Genomic_DNA"/>
</dbReference>
<evidence type="ECO:0000259" key="9">
    <source>
        <dbReference type="PROSITE" id="PS51339"/>
    </source>
</evidence>
<feature type="region of interest" description="Disordered" evidence="5">
    <location>
        <begin position="1797"/>
        <end position="1818"/>
    </location>
</feature>
<dbReference type="GO" id="GO:0005737">
    <property type="term" value="C:cytoplasm"/>
    <property type="evidence" value="ECO:0007669"/>
    <property type="project" value="TreeGrafter"/>
</dbReference>
<name>A0A158QY50_NIPBR</name>